<dbReference type="SUPFAM" id="SSF47781">
    <property type="entry name" value="RuvA domain 2-like"/>
    <property type="match status" value="1"/>
</dbReference>
<feature type="transmembrane region" description="Helical" evidence="2">
    <location>
        <begin position="76"/>
        <end position="100"/>
    </location>
</feature>
<evidence type="ECO:0000256" key="2">
    <source>
        <dbReference type="SAM" id="Phobius"/>
    </source>
</evidence>
<feature type="region of interest" description="Disordered" evidence="1">
    <location>
        <begin position="212"/>
        <end position="234"/>
    </location>
</feature>
<feature type="region of interest" description="Disordered" evidence="1">
    <location>
        <begin position="117"/>
        <end position="146"/>
    </location>
</feature>
<dbReference type="InterPro" id="IPR003583">
    <property type="entry name" value="Hlx-hairpin-Hlx_DNA-bd_motif"/>
</dbReference>
<proteinExistence type="predicted"/>
<name>A0ABV5LMT3_9ACTN</name>
<dbReference type="PANTHER" id="PTHR21180:SF32">
    <property type="entry name" value="ENDONUCLEASE_EXONUCLEASE_PHOSPHATASE FAMILY DOMAIN-CONTAINING PROTEIN 1"/>
    <property type="match status" value="1"/>
</dbReference>
<dbReference type="Proteomes" id="UP001589748">
    <property type="component" value="Unassembled WGS sequence"/>
</dbReference>
<keyword evidence="2" id="KW-1133">Transmembrane helix</keyword>
<dbReference type="Pfam" id="PF10531">
    <property type="entry name" value="SLBB"/>
    <property type="match status" value="1"/>
</dbReference>
<comment type="caution">
    <text evidence="4">The sequence shown here is derived from an EMBL/GenBank/DDBJ whole genome shotgun (WGS) entry which is preliminary data.</text>
</comment>
<dbReference type="InterPro" id="IPR010994">
    <property type="entry name" value="RuvA_2-like"/>
</dbReference>
<evidence type="ECO:0000313" key="4">
    <source>
        <dbReference type="EMBL" id="MFB9375377.1"/>
    </source>
</evidence>
<gene>
    <name evidence="4" type="ORF">ACFFVI_00185</name>
</gene>
<dbReference type="Pfam" id="PF12836">
    <property type="entry name" value="HHH_3"/>
    <property type="match status" value="1"/>
</dbReference>
<feature type="compositionally biased region" description="Pro residues" evidence="1">
    <location>
        <begin position="212"/>
        <end position="221"/>
    </location>
</feature>
<protein>
    <submittedName>
        <fullName evidence="4">Helix-hairpin-helix domain-containing protein</fullName>
    </submittedName>
</protein>
<dbReference type="InterPro" id="IPR019554">
    <property type="entry name" value="Soluble_ligand-bd"/>
</dbReference>
<sequence length="300" mass="30712">MSRHRPQQRTVRDARALVLRQLQDRGEPTQEPRPVVPRVEEPAPVPPSGFLAELRQRVEDRLPPGVREIRWRVGPAALRGTVLLVVVAALLIGVVTWRAWPDPSAAASASVGELVPARSTPAPDLDGPTSAEPVGSGTGAPSADPVASGASGVVLVHVVGRVGRPGVVSLPAGARVVDAVTAAGGPASDADLTRVNLARPVVDGEQILVPAPGEPVDPVVPPSTSGAPAAAGGPAEGAALDLNAASAADLDALPGIGEVLAERIVQWRSENGRFSSVDDLGEVRGIGPTVLDRVRGLVRV</sequence>
<dbReference type="InterPro" id="IPR051675">
    <property type="entry name" value="Endo/Exo/Phosphatase_dom_1"/>
</dbReference>
<dbReference type="EMBL" id="JBHMDM010000001">
    <property type="protein sequence ID" value="MFB9375377.1"/>
    <property type="molecule type" value="Genomic_DNA"/>
</dbReference>
<dbReference type="PANTHER" id="PTHR21180">
    <property type="entry name" value="ENDONUCLEASE/EXONUCLEASE/PHOSPHATASE FAMILY DOMAIN-CONTAINING PROTEIN 1"/>
    <property type="match status" value="1"/>
</dbReference>
<dbReference type="Gene3D" id="1.10.150.320">
    <property type="entry name" value="Photosystem II 12 kDa extrinsic protein"/>
    <property type="match status" value="1"/>
</dbReference>
<feature type="region of interest" description="Disordered" evidence="1">
    <location>
        <begin position="21"/>
        <end position="48"/>
    </location>
</feature>
<dbReference type="RefSeq" id="WP_380136411.1">
    <property type="nucleotide sequence ID" value="NZ_JBHLUI010000006.1"/>
</dbReference>
<accession>A0ABV5LMT3</accession>
<evidence type="ECO:0000256" key="1">
    <source>
        <dbReference type="SAM" id="MobiDB-lite"/>
    </source>
</evidence>
<feature type="domain" description="Helix-hairpin-helix DNA-binding motif class 1" evidence="3">
    <location>
        <begin position="278"/>
        <end position="297"/>
    </location>
</feature>
<evidence type="ECO:0000259" key="3">
    <source>
        <dbReference type="SMART" id="SM00278"/>
    </source>
</evidence>
<keyword evidence="5" id="KW-1185">Reference proteome</keyword>
<organism evidence="4 5">
    <name type="scientific">Kineococcus gynurae</name>
    <dbReference type="NCBI Taxonomy" id="452979"/>
    <lineage>
        <taxon>Bacteria</taxon>
        <taxon>Bacillati</taxon>
        <taxon>Actinomycetota</taxon>
        <taxon>Actinomycetes</taxon>
        <taxon>Kineosporiales</taxon>
        <taxon>Kineosporiaceae</taxon>
        <taxon>Kineococcus</taxon>
    </lineage>
</organism>
<evidence type="ECO:0000313" key="5">
    <source>
        <dbReference type="Proteomes" id="UP001589748"/>
    </source>
</evidence>
<keyword evidence="2" id="KW-0812">Transmembrane</keyword>
<feature type="domain" description="Helix-hairpin-helix DNA-binding motif class 1" evidence="3">
    <location>
        <begin position="248"/>
        <end position="267"/>
    </location>
</feature>
<dbReference type="SMART" id="SM00278">
    <property type="entry name" value="HhH1"/>
    <property type="match status" value="2"/>
</dbReference>
<reference evidence="4 5" key="1">
    <citation type="submission" date="2024-09" db="EMBL/GenBank/DDBJ databases">
        <authorList>
            <person name="Sun Q."/>
            <person name="Mori K."/>
        </authorList>
    </citation>
    <scope>NUCLEOTIDE SEQUENCE [LARGE SCALE GENOMIC DNA]</scope>
    <source>
        <strain evidence="4 5">TISTR 1856</strain>
    </source>
</reference>
<dbReference type="Gene3D" id="3.10.560.10">
    <property type="entry name" value="Outer membrane lipoprotein wza domain like"/>
    <property type="match status" value="1"/>
</dbReference>
<keyword evidence="2" id="KW-0472">Membrane</keyword>